<dbReference type="InterPro" id="IPR036388">
    <property type="entry name" value="WH-like_DNA-bd_sf"/>
</dbReference>
<organism evidence="4 5">
    <name type="scientific">Microbacterium horticulturae</name>
    <dbReference type="NCBI Taxonomy" id="3028316"/>
    <lineage>
        <taxon>Bacteria</taxon>
        <taxon>Bacillati</taxon>
        <taxon>Actinomycetota</taxon>
        <taxon>Actinomycetes</taxon>
        <taxon>Micrococcales</taxon>
        <taxon>Microbacteriaceae</taxon>
        <taxon>Microbacterium</taxon>
    </lineage>
</organism>
<evidence type="ECO:0000256" key="1">
    <source>
        <dbReference type="SAM" id="MobiDB-lite"/>
    </source>
</evidence>
<accession>A0ABY8BWM2</accession>
<evidence type="ECO:0000259" key="2">
    <source>
        <dbReference type="SMART" id="SM00347"/>
    </source>
</evidence>
<dbReference type="CDD" id="cd00090">
    <property type="entry name" value="HTH_ARSR"/>
    <property type="match status" value="1"/>
</dbReference>
<evidence type="ECO:0000259" key="3">
    <source>
        <dbReference type="SMART" id="SM00418"/>
    </source>
</evidence>
<feature type="compositionally biased region" description="Basic and acidic residues" evidence="1">
    <location>
        <begin position="176"/>
        <end position="185"/>
    </location>
</feature>
<proteinExistence type="predicted"/>
<reference evidence="4 5" key="1">
    <citation type="submission" date="2023-03" db="EMBL/GenBank/DDBJ databases">
        <title>Genome sequence of Microbacterium sp. KACC 23027.</title>
        <authorList>
            <person name="Kim S."/>
            <person name="Heo J."/>
            <person name="Kwon S.-W."/>
        </authorList>
    </citation>
    <scope>NUCLEOTIDE SEQUENCE [LARGE SCALE GENOMIC DNA]</scope>
    <source>
        <strain evidence="4 5">KACC 23027</strain>
    </source>
</reference>
<feature type="region of interest" description="Disordered" evidence="1">
    <location>
        <begin position="175"/>
        <end position="203"/>
    </location>
</feature>
<dbReference type="InterPro" id="IPR001845">
    <property type="entry name" value="HTH_ArsR_DNA-bd_dom"/>
</dbReference>
<dbReference type="Proteomes" id="UP001214553">
    <property type="component" value="Chromosome"/>
</dbReference>
<evidence type="ECO:0000313" key="4">
    <source>
        <dbReference type="EMBL" id="WEG08285.1"/>
    </source>
</evidence>
<dbReference type="Gene3D" id="1.10.10.10">
    <property type="entry name" value="Winged helix-like DNA-binding domain superfamily/Winged helix DNA-binding domain"/>
    <property type="match status" value="1"/>
</dbReference>
<dbReference type="InterPro" id="IPR036390">
    <property type="entry name" value="WH_DNA-bd_sf"/>
</dbReference>
<dbReference type="SMART" id="SM00347">
    <property type="entry name" value="HTH_MARR"/>
    <property type="match status" value="1"/>
</dbReference>
<keyword evidence="5" id="KW-1185">Reference proteome</keyword>
<dbReference type="RefSeq" id="WP_275277615.1">
    <property type="nucleotide sequence ID" value="NZ_CP119108.1"/>
</dbReference>
<dbReference type="EMBL" id="CP119108">
    <property type="protein sequence ID" value="WEG08285.1"/>
    <property type="molecule type" value="Genomic_DNA"/>
</dbReference>
<dbReference type="InterPro" id="IPR000835">
    <property type="entry name" value="HTH_MarR-typ"/>
</dbReference>
<gene>
    <name evidence="4" type="ORF">PU630_13720</name>
</gene>
<evidence type="ECO:0000313" key="5">
    <source>
        <dbReference type="Proteomes" id="UP001214553"/>
    </source>
</evidence>
<protein>
    <submittedName>
        <fullName evidence="4">Helix-turn-helix domain-containing protein</fullName>
    </submittedName>
</protein>
<feature type="domain" description="HTH marR-type" evidence="2">
    <location>
        <begin position="15"/>
        <end position="112"/>
    </location>
</feature>
<sequence length="203" mass="22316">MAGKKAEPIEVNDLAQMRALVHPARWTVLQALYDGDPLTATQAAELTGLTPSAMSYHLKQLAKMGLIERAPKTDDGRERPWVARGGGLRMSAQPDEFVGGIMMRHLMTALTKVVAAPPPKDPEERPWPAGYSQMRMRISKERRKEMLERLQAILDEYDEVEDPDAPEIDVFLIHGPRVEPGEGRDAAAPASPGDGKASARRSA</sequence>
<dbReference type="SMART" id="SM00418">
    <property type="entry name" value="HTH_ARSR"/>
    <property type="match status" value="1"/>
</dbReference>
<feature type="domain" description="HTH arsR-type" evidence="3">
    <location>
        <begin position="15"/>
        <end position="108"/>
    </location>
</feature>
<dbReference type="SUPFAM" id="SSF46785">
    <property type="entry name" value="Winged helix' DNA-binding domain"/>
    <property type="match status" value="1"/>
</dbReference>
<name>A0ABY8BWM2_9MICO</name>
<dbReference type="InterPro" id="IPR011991">
    <property type="entry name" value="ArsR-like_HTH"/>
</dbReference>
<dbReference type="Pfam" id="PF12802">
    <property type="entry name" value="MarR_2"/>
    <property type="match status" value="1"/>
</dbReference>